<dbReference type="EMBL" id="MN739435">
    <property type="protein sequence ID" value="QHT04595.1"/>
    <property type="molecule type" value="Genomic_DNA"/>
</dbReference>
<sequence length="102" mass="12240">MNTNSTAILNRLKNSKEIICERGNNNDYITYLDRFCLYFYATRNPFLIPRSNNLFVPWCEKFTTNQLYKSIKSYCKYNKINRIIYYTYLVDGTVCIEFCLHS</sequence>
<organism evidence="1">
    <name type="scientific">viral metagenome</name>
    <dbReference type="NCBI Taxonomy" id="1070528"/>
    <lineage>
        <taxon>unclassified sequences</taxon>
        <taxon>metagenomes</taxon>
        <taxon>organismal metagenomes</taxon>
    </lineage>
</organism>
<reference evidence="1" key="1">
    <citation type="journal article" date="2020" name="Nature">
        <title>Giant virus diversity and host interactions through global metagenomics.</title>
        <authorList>
            <person name="Schulz F."/>
            <person name="Roux S."/>
            <person name="Paez-Espino D."/>
            <person name="Jungbluth S."/>
            <person name="Walsh D.A."/>
            <person name="Denef V.J."/>
            <person name="McMahon K.D."/>
            <person name="Konstantinidis K.T."/>
            <person name="Eloe-Fadrosh E.A."/>
            <person name="Kyrpides N.C."/>
            <person name="Woyke T."/>
        </authorList>
    </citation>
    <scope>NUCLEOTIDE SEQUENCE</scope>
    <source>
        <strain evidence="1">GVMAG-M-3300021343-4</strain>
    </source>
</reference>
<protein>
    <submittedName>
        <fullName evidence="1">Uncharacterized protein</fullName>
    </submittedName>
</protein>
<proteinExistence type="predicted"/>
<accession>A0A6C0CM79</accession>
<dbReference type="AlphaFoldDB" id="A0A6C0CM79"/>
<evidence type="ECO:0000313" key="1">
    <source>
        <dbReference type="EMBL" id="QHT04595.1"/>
    </source>
</evidence>
<name>A0A6C0CM79_9ZZZZ</name>